<proteinExistence type="predicted"/>
<feature type="domain" description="SusE outer membrane protein" evidence="2">
    <location>
        <begin position="23"/>
        <end position="119"/>
    </location>
</feature>
<feature type="chain" id="PRO_5046614616" description="SusE outer membrane protein domain-containing protein" evidence="1">
    <location>
        <begin position="20"/>
        <end position="400"/>
    </location>
</feature>
<keyword evidence="1" id="KW-0732">Signal</keyword>
<organism evidence="3 4">
    <name type="scientific">Gaetbulibacter jejuensis</name>
    <dbReference type="NCBI Taxonomy" id="584607"/>
    <lineage>
        <taxon>Bacteria</taxon>
        <taxon>Pseudomonadati</taxon>
        <taxon>Bacteroidota</taxon>
        <taxon>Flavobacteriia</taxon>
        <taxon>Flavobacteriales</taxon>
        <taxon>Flavobacteriaceae</taxon>
        <taxon>Gaetbulibacter</taxon>
    </lineage>
</organism>
<evidence type="ECO:0000313" key="3">
    <source>
        <dbReference type="EMBL" id="GAA0738979.1"/>
    </source>
</evidence>
<name>A0ABN1JG21_9FLAO</name>
<comment type="caution">
    <text evidence="3">The sequence shown here is derived from an EMBL/GenBank/DDBJ whole genome shotgun (WGS) entry which is preliminary data.</text>
</comment>
<dbReference type="EMBL" id="BAAAGF010000001">
    <property type="protein sequence ID" value="GAA0738979.1"/>
    <property type="molecule type" value="Genomic_DNA"/>
</dbReference>
<gene>
    <name evidence="3" type="ORF">GCM10009431_07470</name>
</gene>
<dbReference type="Pfam" id="PF14292">
    <property type="entry name" value="SusE"/>
    <property type="match status" value="1"/>
</dbReference>
<evidence type="ECO:0000313" key="4">
    <source>
        <dbReference type="Proteomes" id="UP001500736"/>
    </source>
</evidence>
<dbReference type="Gene3D" id="2.60.40.3620">
    <property type="match status" value="1"/>
</dbReference>
<keyword evidence="4" id="KW-1185">Reference proteome</keyword>
<evidence type="ECO:0000259" key="2">
    <source>
        <dbReference type="Pfam" id="PF14292"/>
    </source>
</evidence>
<protein>
    <recommendedName>
        <fullName evidence="2">SusE outer membrane protein domain-containing protein</fullName>
    </recommendedName>
</protein>
<feature type="signal peptide" evidence="1">
    <location>
        <begin position="1"/>
        <end position="19"/>
    </location>
</feature>
<accession>A0ABN1JG21</accession>
<sequence>MKNIKILALLIISVIGFNACESDDSLTYIAQPTGEFTFSNSFLSEYTLTTATSSNLGERFTWDDANFDIPTNVTYEMQKSITGDFTDMEVLGSTSANEYTLTIGDLLGFASEAGLDNDPSTENPDTGTVSFRVRAFIGADSSEELLTPSQALTLVLPEAASGEPVCEFDQLWGVGAGLPSAGWGWTTPESFNCIGDGVYGANVNLQNLGGAEPNNNFRFFTVEGDWASGRNYPWFIDEGYTIDANFEDAMDGDNNFAFVGTTGTYYLEIDSANKTITLDDPQPLGVCEFERLYGVGAGLPTAGWGWATPVNVLCSGDGVYSVSVELQNLGGAEPNNNFRFFTVDGDWASGRNYPWYVDAGYTIDANLVDAMDGDNNFAFVGTSGTYTLTIDDNNMTITLE</sequence>
<dbReference type="InterPro" id="IPR025970">
    <property type="entry name" value="SusE"/>
</dbReference>
<dbReference type="Proteomes" id="UP001500736">
    <property type="component" value="Unassembled WGS sequence"/>
</dbReference>
<dbReference type="RefSeq" id="WP_343795890.1">
    <property type="nucleotide sequence ID" value="NZ_BAAAGF010000001.1"/>
</dbReference>
<reference evidence="3 4" key="1">
    <citation type="journal article" date="2019" name="Int. J. Syst. Evol. Microbiol.">
        <title>The Global Catalogue of Microorganisms (GCM) 10K type strain sequencing project: providing services to taxonomists for standard genome sequencing and annotation.</title>
        <authorList>
            <consortium name="The Broad Institute Genomics Platform"/>
            <consortium name="The Broad Institute Genome Sequencing Center for Infectious Disease"/>
            <person name="Wu L."/>
            <person name="Ma J."/>
        </authorList>
    </citation>
    <scope>NUCLEOTIDE SEQUENCE [LARGE SCALE GENOMIC DNA]</scope>
    <source>
        <strain evidence="3 4">JCM 15976</strain>
    </source>
</reference>
<evidence type="ECO:0000256" key="1">
    <source>
        <dbReference type="SAM" id="SignalP"/>
    </source>
</evidence>